<feature type="transmembrane region" description="Helical" evidence="1">
    <location>
        <begin position="25"/>
        <end position="43"/>
    </location>
</feature>
<accession>A0A2T3JG14</accession>
<organism evidence="3 5">
    <name type="scientific">Photobacterium phosphoreum</name>
    <dbReference type="NCBI Taxonomy" id="659"/>
    <lineage>
        <taxon>Bacteria</taxon>
        <taxon>Pseudomonadati</taxon>
        <taxon>Pseudomonadota</taxon>
        <taxon>Gammaproteobacteria</taxon>
        <taxon>Vibrionales</taxon>
        <taxon>Vibrionaceae</taxon>
        <taxon>Photobacterium</taxon>
    </lineage>
</organism>
<dbReference type="RefSeq" id="WP_107191832.1">
    <property type="nucleotide sequence ID" value="NZ_PYMN01000047.1"/>
</dbReference>
<evidence type="ECO:0000313" key="2">
    <source>
        <dbReference type="EMBL" id="PSU20044.1"/>
    </source>
</evidence>
<dbReference type="EMBL" id="PYMP01000023">
    <property type="protein sequence ID" value="PSU47777.1"/>
    <property type="molecule type" value="Genomic_DNA"/>
</dbReference>
<feature type="transmembrane region" description="Helical" evidence="1">
    <location>
        <begin position="144"/>
        <end position="161"/>
    </location>
</feature>
<dbReference type="Proteomes" id="UP000241618">
    <property type="component" value="Unassembled WGS sequence"/>
</dbReference>
<comment type="caution">
    <text evidence="3">The sequence shown here is derived from an EMBL/GenBank/DDBJ whole genome shotgun (WGS) entry which is preliminary data.</text>
</comment>
<keyword evidence="4" id="KW-1185">Reference proteome</keyword>
<dbReference type="EMBL" id="PYMO01000035">
    <property type="protein sequence ID" value="PSU20044.1"/>
    <property type="molecule type" value="Genomic_DNA"/>
</dbReference>
<sequence length="330" mass="38704">MYSILIISLFVMLFLSCYNGKLNTLFFVVISTFVFFIISLRGINVDRDSSTYFSVFNQIKEVGFDELIAVSSSIGQEIGFVFFMKTASFIGLNFYEFRFVFNLVCLFSIFFIIFEYVPSRFRIIVYLTYVTMFILFRDFTQIRYTLACLLSLISIIKFIELKYKKSIVLFFVSVLFHNSSLIILPILVVLKFIGIDRLFQLNWVVTILGGAYLFQLVDPINMLSSFHFLPHQITRYIGSAYLNGGNTIGLNFYVSVFFVLLLAINYRNHYDIDYKILYIGMLFSAFTSILFYGMPILMRMQLLCFTSIIFTPLVVYRYFIKDTLFNNYFF</sequence>
<feature type="transmembrane region" description="Helical" evidence="1">
    <location>
        <begin position="94"/>
        <end position="114"/>
    </location>
</feature>
<dbReference type="Pfam" id="PF14897">
    <property type="entry name" value="EpsG"/>
    <property type="match status" value="1"/>
</dbReference>
<dbReference type="InterPro" id="IPR049458">
    <property type="entry name" value="EpsG-like"/>
</dbReference>
<feature type="transmembrane region" description="Helical" evidence="1">
    <location>
        <begin position="240"/>
        <end position="264"/>
    </location>
</feature>
<evidence type="ECO:0000313" key="5">
    <source>
        <dbReference type="Proteomes" id="UP000241618"/>
    </source>
</evidence>
<feature type="transmembrane region" description="Helical" evidence="1">
    <location>
        <begin position="201"/>
        <end position="220"/>
    </location>
</feature>
<keyword evidence="1" id="KW-1133">Transmembrane helix</keyword>
<dbReference type="Proteomes" id="UP000241405">
    <property type="component" value="Unassembled WGS sequence"/>
</dbReference>
<proteinExistence type="predicted"/>
<keyword evidence="1" id="KW-0472">Membrane</keyword>
<evidence type="ECO:0000256" key="1">
    <source>
        <dbReference type="SAM" id="Phobius"/>
    </source>
</evidence>
<keyword evidence="1" id="KW-0812">Transmembrane</keyword>
<gene>
    <name evidence="3" type="ORF">C9J18_18300</name>
    <name evidence="2" type="ORF">CTM96_20280</name>
</gene>
<reference evidence="4 5" key="1">
    <citation type="submission" date="2018-03" db="EMBL/GenBank/DDBJ databases">
        <title>Whole genome sequencing of Histamine producing bacteria.</title>
        <authorList>
            <person name="Butler K."/>
        </authorList>
    </citation>
    <scope>NUCLEOTIDE SEQUENCE [LARGE SCALE GENOMIC DNA]</scope>
    <source>
        <strain evidence="3 5">FS-6.1</strain>
        <strain evidence="2 4">FS-6.2</strain>
    </source>
</reference>
<dbReference type="AlphaFoldDB" id="A0A2T3JG14"/>
<feature type="transmembrane region" description="Helical" evidence="1">
    <location>
        <begin position="300"/>
        <end position="320"/>
    </location>
</feature>
<feature type="transmembrane region" description="Helical" evidence="1">
    <location>
        <begin position="276"/>
        <end position="294"/>
    </location>
</feature>
<evidence type="ECO:0000313" key="4">
    <source>
        <dbReference type="Proteomes" id="UP000241405"/>
    </source>
</evidence>
<evidence type="ECO:0000313" key="3">
    <source>
        <dbReference type="EMBL" id="PSU47777.1"/>
    </source>
</evidence>
<name>A0A2T3JG14_PHOPO</name>
<feature type="transmembrane region" description="Helical" evidence="1">
    <location>
        <begin position="167"/>
        <end position="189"/>
    </location>
</feature>
<protein>
    <recommendedName>
        <fullName evidence="6">EpsG family protein</fullName>
    </recommendedName>
</protein>
<evidence type="ECO:0008006" key="6">
    <source>
        <dbReference type="Google" id="ProtNLM"/>
    </source>
</evidence>